<dbReference type="Gene3D" id="3.20.20.60">
    <property type="entry name" value="Phosphoenolpyruvate-binding domains"/>
    <property type="match status" value="1"/>
</dbReference>
<evidence type="ECO:0000256" key="4">
    <source>
        <dbReference type="ARBA" id="ARBA00007837"/>
    </source>
</evidence>
<accession>A0A369WPV1</accession>
<dbReference type="Pfam" id="PF00391">
    <property type="entry name" value="PEP-utilizers"/>
    <property type="match status" value="1"/>
</dbReference>
<evidence type="ECO:0000256" key="3">
    <source>
        <dbReference type="ARBA" id="ARBA00004496"/>
    </source>
</evidence>
<name>A0A369WPV1_9GAMM</name>
<evidence type="ECO:0000256" key="1">
    <source>
        <dbReference type="ARBA" id="ARBA00000683"/>
    </source>
</evidence>
<dbReference type="InterPro" id="IPR023151">
    <property type="entry name" value="PEP_util_CS"/>
</dbReference>
<dbReference type="Pfam" id="PF01590">
    <property type="entry name" value="GAF"/>
    <property type="match status" value="1"/>
</dbReference>
<dbReference type="InterPro" id="IPR036637">
    <property type="entry name" value="Phosphohistidine_dom_sf"/>
</dbReference>
<dbReference type="InterPro" id="IPR036618">
    <property type="entry name" value="PtsI_HPr-bd_sf"/>
</dbReference>
<dbReference type="GO" id="GO:0016301">
    <property type="term" value="F:kinase activity"/>
    <property type="evidence" value="ECO:0007669"/>
    <property type="project" value="UniProtKB-KW"/>
</dbReference>
<dbReference type="AlphaFoldDB" id="A0A369WPV1"/>
<keyword evidence="10" id="KW-0598">Phosphotransferase system</keyword>
<dbReference type="PRINTS" id="PR01736">
    <property type="entry name" value="PHPHTRNFRASE"/>
</dbReference>
<evidence type="ECO:0000259" key="14">
    <source>
        <dbReference type="SMART" id="SM00065"/>
    </source>
</evidence>
<keyword evidence="8" id="KW-0762">Sugar transport</keyword>
<dbReference type="Gene3D" id="3.50.30.10">
    <property type="entry name" value="Phosphohistidine domain"/>
    <property type="match status" value="1"/>
</dbReference>
<evidence type="ECO:0000256" key="8">
    <source>
        <dbReference type="ARBA" id="ARBA00022597"/>
    </source>
</evidence>
<keyword evidence="11" id="KW-0479">Metal-binding</keyword>
<evidence type="ECO:0000256" key="10">
    <source>
        <dbReference type="ARBA" id="ARBA00022683"/>
    </source>
</evidence>
<evidence type="ECO:0000256" key="6">
    <source>
        <dbReference type="ARBA" id="ARBA00022448"/>
    </source>
</evidence>
<dbReference type="InterPro" id="IPR003018">
    <property type="entry name" value="GAF"/>
</dbReference>
<evidence type="ECO:0000313" key="15">
    <source>
        <dbReference type="EMBL" id="RDE24118.1"/>
    </source>
</evidence>
<protein>
    <recommendedName>
        <fullName evidence="5">phosphoenolpyruvate--protein phosphotransferase</fullName>
        <ecNumber evidence="5">2.7.3.9</ecNumber>
    </recommendedName>
</protein>
<reference evidence="15 16" key="1">
    <citation type="submission" date="2018-07" db="EMBL/GenBank/DDBJ databases">
        <title>Motiliproteus coralliicola sp. nov., a bacterium isolated from Coral.</title>
        <authorList>
            <person name="Wang G."/>
        </authorList>
    </citation>
    <scope>NUCLEOTIDE SEQUENCE [LARGE SCALE GENOMIC DNA]</scope>
    <source>
        <strain evidence="15 16">C34</strain>
    </source>
</reference>
<comment type="subcellular location">
    <subcellularLocation>
        <location evidence="3">Cytoplasm</location>
    </subcellularLocation>
</comment>
<dbReference type="GO" id="GO:0005737">
    <property type="term" value="C:cytoplasm"/>
    <property type="evidence" value="ECO:0007669"/>
    <property type="project" value="UniProtKB-SubCell"/>
</dbReference>
<dbReference type="InterPro" id="IPR000121">
    <property type="entry name" value="PEP_util_C"/>
</dbReference>
<dbReference type="InterPro" id="IPR008731">
    <property type="entry name" value="PTS_EIN"/>
</dbReference>
<dbReference type="Gene3D" id="1.10.274.10">
    <property type="entry name" value="PtsI, HPr-binding domain"/>
    <property type="match status" value="1"/>
</dbReference>
<dbReference type="SUPFAM" id="SSF52009">
    <property type="entry name" value="Phosphohistidine domain"/>
    <property type="match status" value="1"/>
</dbReference>
<dbReference type="InterPro" id="IPR029016">
    <property type="entry name" value="GAF-like_dom_sf"/>
</dbReference>
<keyword evidence="15" id="KW-0670">Pyruvate</keyword>
<dbReference type="Pfam" id="PF05524">
    <property type="entry name" value="PEP-utilisers_N"/>
    <property type="match status" value="1"/>
</dbReference>
<dbReference type="GO" id="GO:0009401">
    <property type="term" value="P:phosphoenolpyruvate-dependent sugar phosphotransferase system"/>
    <property type="evidence" value="ECO:0007669"/>
    <property type="project" value="UniProtKB-KW"/>
</dbReference>
<gene>
    <name evidence="15" type="ORF">DV711_00485</name>
</gene>
<dbReference type="Pfam" id="PF02896">
    <property type="entry name" value="PEP-utilizers_C"/>
    <property type="match status" value="1"/>
</dbReference>
<comment type="similarity">
    <text evidence="4">Belongs to the PEP-utilizing enzyme family.</text>
</comment>
<keyword evidence="6" id="KW-0813">Transport</keyword>
<feature type="domain" description="GAF" evidence="14">
    <location>
        <begin position="50"/>
        <end position="197"/>
    </location>
</feature>
<dbReference type="InterPro" id="IPR040442">
    <property type="entry name" value="Pyrv_kinase-like_dom_sf"/>
</dbReference>
<dbReference type="SMART" id="SM00065">
    <property type="entry name" value="GAF"/>
    <property type="match status" value="1"/>
</dbReference>
<dbReference type="GO" id="GO:0008965">
    <property type="term" value="F:phosphoenolpyruvate-protein phosphotransferase activity"/>
    <property type="evidence" value="ECO:0007669"/>
    <property type="project" value="UniProtKB-EC"/>
</dbReference>
<keyword evidence="9 15" id="KW-0808">Transferase</keyword>
<dbReference type="NCBIfam" id="NF008283">
    <property type="entry name" value="PRK11061.1"/>
    <property type="match status" value="1"/>
</dbReference>
<evidence type="ECO:0000256" key="12">
    <source>
        <dbReference type="ARBA" id="ARBA00022777"/>
    </source>
</evidence>
<evidence type="ECO:0000256" key="7">
    <source>
        <dbReference type="ARBA" id="ARBA00022490"/>
    </source>
</evidence>
<dbReference type="EC" id="2.7.3.9" evidence="5"/>
<evidence type="ECO:0000313" key="16">
    <source>
        <dbReference type="Proteomes" id="UP000253769"/>
    </source>
</evidence>
<keyword evidence="7" id="KW-0963">Cytoplasm</keyword>
<dbReference type="InterPro" id="IPR008279">
    <property type="entry name" value="PEP-util_enz_mobile_dom"/>
</dbReference>
<dbReference type="Gene3D" id="3.30.450.40">
    <property type="match status" value="1"/>
</dbReference>
<dbReference type="GO" id="GO:0046872">
    <property type="term" value="F:metal ion binding"/>
    <property type="evidence" value="ECO:0007669"/>
    <property type="project" value="UniProtKB-KW"/>
</dbReference>
<keyword evidence="16" id="KW-1185">Reference proteome</keyword>
<keyword evidence="13" id="KW-0460">Magnesium</keyword>
<comment type="catalytic activity">
    <reaction evidence="1">
        <text>L-histidyl-[protein] + phosphoenolpyruvate = N(pros)-phospho-L-histidyl-[protein] + pyruvate</text>
        <dbReference type="Rhea" id="RHEA:23880"/>
        <dbReference type="Rhea" id="RHEA-COMP:9745"/>
        <dbReference type="Rhea" id="RHEA-COMP:9746"/>
        <dbReference type="ChEBI" id="CHEBI:15361"/>
        <dbReference type="ChEBI" id="CHEBI:29979"/>
        <dbReference type="ChEBI" id="CHEBI:58702"/>
        <dbReference type="ChEBI" id="CHEBI:64837"/>
        <dbReference type="EC" id="2.7.3.9"/>
    </reaction>
</comment>
<dbReference type="EMBL" id="QQOH01000001">
    <property type="protein sequence ID" value="RDE24118.1"/>
    <property type="molecule type" value="Genomic_DNA"/>
</dbReference>
<dbReference type="NCBIfam" id="TIGR01417">
    <property type="entry name" value="PTS_I_fam"/>
    <property type="match status" value="1"/>
</dbReference>
<dbReference type="PANTHER" id="PTHR46244">
    <property type="entry name" value="PHOSPHOENOLPYRUVATE-PROTEIN PHOSPHOTRANSFERASE"/>
    <property type="match status" value="1"/>
</dbReference>
<dbReference type="InterPro" id="IPR006318">
    <property type="entry name" value="PTS_EI-like"/>
</dbReference>
<evidence type="ECO:0000256" key="5">
    <source>
        <dbReference type="ARBA" id="ARBA00012232"/>
    </source>
</evidence>
<dbReference type="SUPFAM" id="SSF51621">
    <property type="entry name" value="Phosphoenolpyruvate/pyruvate domain"/>
    <property type="match status" value="1"/>
</dbReference>
<evidence type="ECO:0000256" key="13">
    <source>
        <dbReference type="ARBA" id="ARBA00022842"/>
    </source>
</evidence>
<dbReference type="SUPFAM" id="SSF55781">
    <property type="entry name" value="GAF domain-like"/>
    <property type="match status" value="1"/>
</dbReference>
<dbReference type="PANTHER" id="PTHR46244:SF1">
    <property type="entry name" value="PHOSPHOENOLPYRUVATE-DEPENDENT PHOSPHOTRANSFERASE SYSTEM"/>
    <property type="match status" value="1"/>
</dbReference>
<proteinExistence type="inferred from homology"/>
<comment type="cofactor">
    <cofactor evidence="2">
        <name>Mg(2+)</name>
        <dbReference type="ChEBI" id="CHEBI:18420"/>
    </cofactor>
</comment>
<keyword evidence="12" id="KW-0418">Kinase</keyword>
<dbReference type="PROSITE" id="PS00742">
    <property type="entry name" value="PEP_ENZYMES_2"/>
    <property type="match status" value="1"/>
</dbReference>
<evidence type="ECO:0000256" key="2">
    <source>
        <dbReference type="ARBA" id="ARBA00001946"/>
    </source>
</evidence>
<organism evidence="15 16">
    <name type="scientific">Motiliproteus coralliicola</name>
    <dbReference type="NCBI Taxonomy" id="2283196"/>
    <lineage>
        <taxon>Bacteria</taxon>
        <taxon>Pseudomonadati</taxon>
        <taxon>Pseudomonadota</taxon>
        <taxon>Gammaproteobacteria</taxon>
        <taxon>Oceanospirillales</taxon>
        <taxon>Oceanospirillaceae</taxon>
        <taxon>Motiliproteus</taxon>
    </lineage>
</organism>
<dbReference type="InterPro" id="IPR015813">
    <property type="entry name" value="Pyrv/PenolPyrv_kinase-like_dom"/>
</dbReference>
<dbReference type="Proteomes" id="UP000253769">
    <property type="component" value="Unassembled WGS sequence"/>
</dbReference>
<evidence type="ECO:0000256" key="9">
    <source>
        <dbReference type="ARBA" id="ARBA00022679"/>
    </source>
</evidence>
<dbReference type="SUPFAM" id="SSF47831">
    <property type="entry name" value="Enzyme I of the PEP:sugar phosphotransferase system HPr-binding (sub)domain"/>
    <property type="match status" value="1"/>
</dbReference>
<dbReference type="InterPro" id="IPR050499">
    <property type="entry name" value="PEP-utilizing_PTS_enzyme"/>
</dbReference>
<sequence>MVGGAGGDISLYFWPSIVEDDGLSKLMQERYMPSLARMQRIVQDVNTAASLDEKLRMISSQVKEVMEVDVCSIYLFDTDQSELVLMHTLGLDSSCVGTIRMPLGDGLVGKVGEEQQLLNIEDAPKHPQFHYFPQAQEEAFHAFLGAPVIHYRKLVGVLVVQQKATRRFNDEDEAFLVTIAAHLSGTLKDAINSGKIAELIKTSKKSNSFVNGIIGATGIGIGRLVAAGSTLSFKDVEDVCALDPVAELERFEHAVKLVHEELDKGHEQMAGTPGDVQAIFDAYRLILDSPDLQDAIRQRISDGADSAAALKVVIEEHAAIFEAMEDPYFKARSEDIRSIGLRLLKYLVEPEVQTVSYDRPILLVGNVVGVSDIAEVPRDKLVGIICQQGSALSHTAILASALGIPAVMGVGELPLRRLTGKSAIVDGYQGRVHFQPSSALRAEFTRLARRDNEFDRSLEKLKELPAETLDQHRVTLMVNTGLLSDISPGLEKGAEGVGLYRTEIPFIIHESFPTEEEQFRIYRKVLKEFHPRPVTMRTLDIGGDKPLPYFPVEEDNPYLGWRGIRFTLDHPEIFLGQIRAMLRANEGLGNLKMLLPMVSSVDEVDSFFELLRKAFKSLQSEGVVVEKPPVGIMVEVPSTLFLLDYMAWRLDFISIGTNDLTQYLLAVDRNNQSVANLFSRLHPSVVRALNYVSEQAYKHGLDVSLCGELAADPAAVLLLMGMGVKSFSMNAHSLPRIKHVIRSVSHEQAVGLVENALRMQSETEIRQMLNRTLENAGLEAHLPRSNPVRT</sequence>
<comment type="caution">
    <text evidence="15">The sequence shown here is derived from an EMBL/GenBank/DDBJ whole genome shotgun (WGS) entry which is preliminary data.</text>
</comment>
<evidence type="ECO:0000256" key="11">
    <source>
        <dbReference type="ARBA" id="ARBA00022723"/>
    </source>
</evidence>